<evidence type="ECO:0000256" key="1">
    <source>
        <dbReference type="ARBA" id="ARBA00004123"/>
    </source>
</evidence>
<evidence type="ECO:0000256" key="6">
    <source>
        <dbReference type="ARBA" id="ARBA00023242"/>
    </source>
</evidence>
<evidence type="ECO:0000256" key="7">
    <source>
        <dbReference type="ARBA" id="ARBA00037973"/>
    </source>
</evidence>
<dbReference type="Gene3D" id="3.30.730.10">
    <property type="entry name" value="AP2/ERF domain"/>
    <property type="match status" value="2"/>
</dbReference>
<keyword evidence="6" id="KW-0539">Nucleus</keyword>
<dbReference type="PANTHER" id="PTHR32467">
    <property type="entry name" value="AP2-LIKE ETHYLENE-RESPONSIVE TRANSCRIPTION FACTOR"/>
    <property type="match status" value="1"/>
</dbReference>
<dbReference type="InterPro" id="IPR001471">
    <property type="entry name" value="AP2/ERF_dom"/>
</dbReference>
<dbReference type="CDD" id="cd00018">
    <property type="entry name" value="AP2"/>
    <property type="match status" value="2"/>
</dbReference>
<evidence type="ECO:0000256" key="8">
    <source>
        <dbReference type="SAM" id="MobiDB-lite"/>
    </source>
</evidence>
<evidence type="ECO:0000256" key="5">
    <source>
        <dbReference type="ARBA" id="ARBA00023163"/>
    </source>
</evidence>
<protein>
    <submittedName>
        <fullName evidence="10">PHAP2B protein</fullName>
    </submittedName>
</protein>
<dbReference type="FunFam" id="3.30.730.10:FF:000004">
    <property type="entry name" value="AP2-like ethylene-responsive transcription factor"/>
    <property type="match status" value="1"/>
</dbReference>
<keyword evidence="3" id="KW-0238">DNA-binding</keyword>
<dbReference type="GO" id="GO:0003677">
    <property type="term" value="F:DNA binding"/>
    <property type="evidence" value="ECO:0007669"/>
    <property type="project" value="UniProtKB-KW"/>
</dbReference>
<comment type="subcellular location">
    <subcellularLocation>
        <location evidence="1">Nucleus</location>
    </subcellularLocation>
</comment>
<proteinExistence type="evidence at transcript level"/>
<dbReference type="AlphaFoldDB" id="Q9XHD3"/>
<dbReference type="InterPro" id="IPR036955">
    <property type="entry name" value="AP2/ERF_dom_sf"/>
</dbReference>
<evidence type="ECO:0000256" key="4">
    <source>
        <dbReference type="ARBA" id="ARBA00023159"/>
    </source>
</evidence>
<evidence type="ECO:0000259" key="9">
    <source>
        <dbReference type="PROSITE" id="PS51032"/>
    </source>
</evidence>
<dbReference type="PROSITE" id="PS51032">
    <property type="entry name" value="AP2_ERF"/>
    <property type="match status" value="2"/>
</dbReference>
<gene>
    <name evidence="10" type="primary">Ap2B</name>
</gene>
<keyword evidence="4" id="KW-0010">Activator</keyword>
<dbReference type="PANTHER" id="PTHR32467:SF118">
    <property type="entry name" value="ETHYLENE-RESPONSIVE TRANSCRIPTION FACTOR RAP2-7"/>
    <property type="match status" value="1"/>
</dbReference>
<dbReference type="GO" id="GO:0005634">
    <property type="term" value="C:nucleus"/>
    <property type="evidence" value="ECO:0007669"/>
    <property type="project" value="UniProtKB-SubCell"/>
</dbReference>
<feature type="domain" description="AP2/ERF" evidence="9">
    <location>
        <begin position="136"/>
        <end position="192"/>
    </location>
</feature>
<dbReference type="GO" id="GO:0003700">
    <property type="term" value="F:DNA-binding transcription factor activity"/>
    <property type="evidence" value="ECO:0007669"/>
    <property type="project" value="InterPro"/>
</dbReference>
<dbReference type="SUPFAM" id="SSF54171">
    <property type="entry name" value="DNA-binding domain"/>
    <property type="match status" value="2"/>
</dbReference>
<dbReference type="InterPro" id="IPR016177">
    <property type="entry name" value="DNA-bd_dom_sf"/>
</dbReference>
<dbReference type="EMBL" id="AF132002">
    <property type="protein sequence ID" value="AAD39440.1"/>
    <property type="molecule type" value="mRNA"/>
</dbReference>
<dbReference type="Pfam" id="PF00847">
    <property type="entry name" value="AP2"/>
    <property type="match status" value="1"/>
</dbReference>
<keyword evidence="5" id="KW-0804">Transcription</keyword>
<sequence length="457" mass="51228">MFDLNLCFEDEEELQFDNHNNSTETSNNSSSIINNIETTTTSSTCDDHEYISYSNNEYNNNSFVDFLKTDNNDQFLDSKELFPLSNGGEMAAPVNVYGNYGGTMEQRIIIPVQQQQQQQQQQVKKSRRGPRSKSSQYRGVTFYRRTGRWESHIWDCGKQVYLGGFDTAHAAARAYDRAAIKFRGLDADINFNVSDYQDDLKQMTNFTKEEFVHILRRQSTGFSRGSSQYRGVTLHKCGRWESRMGQFLGKKYIYLGLFDSEIEAARAYYKAAIKCNGREAVTNFELSTYEGELSTEADNGGASHNLDLNLGIASSSIADDQHDNTCLIGNSEFQCASIGLPEYRGAMNSPCTTMGSKMPHGRHLLWNGVNTSVFPTFKGTAIGKGMEVDSAPNWTWQDQNLYGGSSSVPLFSTAASSGFANSTTADVHQHYFSTGPLPYHHSPSLANMNFAQYYCRS</sequence>
<comment type="similarity">
    <text evidence="7">Belongs to the AP2/ERF transcription factor family. AP2 subfamily.</text>
</comment>
<evidence type="ECO:0000256" key="3">
    <source>
        <dbReference type="ARBA" id="ARBA00023125"/>
    </source>
</evidence>
<feature type="domain" description="AP2/ERF" evidence="9">
    <location>
        <begin position="228"/>
        <end position="285"/>
    </location>
</feature>
<dbReference type="SMART" id="SM00380">
    <property type="entry name" value="AP2"/>
    <property type="match status" value="2"/>
</dbReference>
<feature type="region of interest" description="Disordered" evidence="8">
    <location>
        <begin position="115"/>
        <end position="137"/>
    </location>
</feature>
<organism evidence="10">
    <name type="scientific">Petunia hybrida</name>
    <name type="common">Petunia</name>
    <dbReference type="NCBI Taxonomy" id="4102"/>
    <lineage>
        <taxon>Eukaryota</taxon>
        <taxon>Viridiplantae</taxon>
        <taxon>Streptophyta</taxon>
        <taxon>Embryophyta</taxon>
        <taxon>Tracheophyta</taxon>
        <taxon>Spermatophyta</taxon>
        <taxon>Magnoliopsida</taxon>
        <taxon>eudicotyledons</taxon>
        <taxon>Gunneridae</taxon>
        <taxon>Pentapetalae</taxon>
        <taxon>asterids</taxon>
        <taxon>lamiids</taxon>
        <taxon>Solanales</taxon>
        <taxon>Solanaceae</taxon>
        <taxon>Petunioideae</taxon>
        <taxon>Petunia</taxon>
    </lineage>
</organism>
<reference evidence="10" key="1">
    <citation type="journal article" date="2001" name="Plant Cell">
        <title>Petunia Ap2-like genes and their role in flower and seed development.</title>
        <authorList>
            <person name="Maes T."/>
            <person name="Van de Steene N."/>
            <person name="Zethof J."/>
            <person name="Karimi M."/>
            <person name="D'Hauw M."/>
            <person name="Mares G."/>
            <person name="Van Montagu M."/>
            <person name="Gerats T."/>
        </authorList>
    </citation>
    <scope>NUCLEOTIDE SEQUENCE</scope>
</reference>
<evidence type="ECO:0000313" key="10">
    <source>
        <dbReference type="EMBL" id="AAD39440.1"/>
    </source>
</evidence>
<keyword evidence="2" id="KW-0805">Transcription regulation</keyword>
<evidence type="ECO:0000256" key="2">
    <source>
        <dbReference type="ARBA" id="ARBA00023015"/>
    </source>
</evidence>
<name>Q9XHD3_PETHY</name>
<accession>Q9XHD3</accession>